<dbReference type="PANTHER" id="PTHR12835:SF5">
    <property type="entry name" value="BIOTIN--PROTEIN LIGASE"/>
    <property type="match status" value="1"/>
</dbReference>
<dbReference type="GO" id="GO:0005737">
    <property type="term" value="C:cytoplasm"/>
    <property type="evidence" value="ECO:0007669"/>
    <property type="project" value="TreeGrafter"/>
</dbReference>
<dbReference type="InterPro" id="IPR004143">
    <property type="entry name" value="BPL_LPL_catalytic"/>
</dbReference>
<dbReference type="OrthoDB" id="9807064at2"/>
<evidence type="ECO:0000313" key="4">
    <source>
        <dbReference type="Proteomes" id="UP000316196"/>
    </source>
</evidence>
<dbReference type="EMBL" id="VFOR01000001">
    <property type="protein sequence ID" value="TQL63057.1"/>
    <property type="molecule type" value="Genomic_DNA"/>
</dbReference>
<accession>A0A542ZRV9</accession>
<dbReference type="Gene3D" id="3.30.930.10">
    <property type="entry name" value="Bira Bifunctional Protein, Domain 2"/>
    <property type="match status" value="1"/>
</dbReference>
<dbReference type="InterPro" id="IPR004408">
    <property type="entry name" value="Biotin_CoA_COase_ligase"/>
</dbReference>
<dbReference type="Proteomes" id="UP000316196">
    <property type="component" value="Unassembled WGS sequence"/>
</dbReference>
<proteinExistence type="predicted"/>
<evidence type="ECO:0000256" key="1">
    <source>
        <dbReference type="ARBA" id="ARBA00022598"/>
    </source>
</evidence>
<dbReference type="PANTHER" id="PTHR12835">
    <property type="entry name" value="BIOTIN PROTEIN LIGASE"/>
    <property type="match status" value="1"/>
</dbReference>
<keyword evidence="4" id="KW-1185">Reference proteome</keyword>
<dbReference type="GO" id="GO:0004077">
    <property type="term" value="F:biotin--[biotin carboxyl-carrier protein] ligase activity"/>
    <property type="evidence" value="ECO:0007669"/>
    <property type="project" value="InterPro"/>
</dbReference>
<dbReference type="NCBIfam" id="TIGR00121">
    <property type="entry name" value="birA_ligase"/>
    <property type="match status" value="1"/>
</dbReference>
<evidence type="ECO:0000259" key="2">
    <source>
        <dbReference type="PROSITE" id="PS51733"/>
    </source>
</evidence>
<dbReference type="RefSeq" id="WP_142092821.1">
    <property type="nucleotide sequence ID" value="NZ_BAAAMD010000001.1"/>
</dbReference>
<dbReference type="PROSITE" id="PS51733">
    <property type="entry name" value="BPL_LPL_CATALYTIC"/>
    <property type="match status" value="1"/>
</dbReference>
<dbReference type="InterPro" id="IPR045864">
    <property type="entry name" value="aa-tRNA-synth_II/BPL/LPL"/>
</dbReference>
<dbReference type="SUPFAM" id="SSF55681">
    <property type="entry name" value="Class II aaRS and biotin synthetases"/>
    <property type="match status" value="1"/>
</dbReference>
<dbReference type="Pfam" id="PF03099">
    <property type="entry name" value="BPL_LplA_LipB"/>
    <property type="match status" value="1"/>
</dbReference>
<comment type="caution">
    <text evidence="3">The sequence shown here is derived from an EMBL/GenBank/DDBJ whole genome shotgun (WGS) entry which is preliminary data.</text>
</comment>
<reference evidence="3 4" key="1">
    <citation type="submission" date="2019-06" db="EMBL/GenBank/DDBJ databases">
        <title>Sequencing the genomes of 1000 actinobacteria strains.</title>
        <authorList>
            <person name="Klenk H.-P."/>
        </authorList>
    </citation>
    <scope>NUCLEOTIDE SEQUENCE [LARGE SCALE GENOMIC DNA]</scope>
    <source>
        <strain evidence="3 4">DSM 8251</strain>
    </source>
</reference>
<dbReference type="AlphaFoldDB" id="A0A542ZRV9"/>
<keyword evidence="1 3" id="KW-0436">Ligase</keyword>
<feature type="domain" description="BPL/LPL catalytic" evidence="2">
    <location>
        <begin position="7"/>
        <end position="195"/>
    </location>
</feature>
<dbReference type="CDD" id="cd16442">
    <property type="entry name" value="BPL"/>
    <property type="match status" value="1"/>
</dbReference>
<gene>
    <name evidence="3" type="ORF">FB460_0857</name>
</gene>
<dbReference type="Gene3D" id="2.30.30.100">
    <property type="match status" value="1"/>
</dbReference>
<evidence type="ECO:0000313" key="3">
    <source>
        <dbReference type="EMBL" id="TQL63057.1"/>
    </source>
</evidence>
<name>A0A542ZRV9_9ACTN</name>
<protein>
    <submittedName>
        <fullName evidence="3">BirA family biotin operon repressor/biotin-[acetyl-CoA-carboxylase] ligase</fullName>
    </submittedName>
</protein>
<organism evidence="3 4">
    <name type="scientific">Propioniferax innocua</name>
    <dbReference type="NCBI Taxonomy" id="1753"/>
    <lineage>
        <taxon>Bacteria</taxon>
        <taxon>Bacillati</taxon>
        <taxon>Actinomycetota</taxon>
        <taxon>Actinomycetes</taxon>
        <taxon>Propionibacteriales</taxon>
        <taxon>Propionibacteriaceae</taxon>
        <taxon>Propioniferax</taxon>
    </lineage>
</organism>
<sequence>MPPIDPIDAAAVRRRVDAATWPDLVIHRSVGSTNAELLELARAGARPGAVVATADQTAGRGRRTRVWTTPPGVSLALSMLLRPSVPLDHWSWIPLLAGVVIRRAITEVTDLQPTLKWPNDVLIGESKVCGILAEQVTAPDGLAVVLGCGINVSMDVDELPVPTATSLHLHGAEVSMTDLLVSVLDVAATELDAWQQNPGSVAEAYAAACSTVGRRVRIQVRPDTEIDEPDAFVTGDAIGVDASGCLRVDVDGSVRTFSVGDVVHVR</sequence>